<comment type="caution">
    <text evidence="3">The sequence shown here is derived from an EMBL/GenBank/DDBJ whole genome shotgun (WGS) entry which is preliminary data.</text>
</comment>
<feature type="region of interest" description="Disordered" evidence="1">
    <location>
        <begin position="520"/>
        <end position="550"/>
    </location>
</feature>
<feature type="compositionally biased region" description="Basic and acidic residues" evidence="1">
    <location>
        <begin position="705"/>
        <end position="718"/>
    </location>
</feature>
<evidence type="ECO:0000256" key="1">
    <source>
        <dbReference type="SAM" id="MobiDB-lite"/>
    </source>
</evidence>
<accession>A0A1R1X635</accession>
<dbReference type="AlphaFoldDB" id="A0A1R1X635"/>
<feature type="region of interest" description="Disordered" evidence="1">
    <location>
        <begin position="703"/>
        <end position="725"/>
    </location>
</feature>
<dbReference type="EMBL" id="LSSN01005164">
    <property type="protein sequence ID" value="OMJ10108.1"/>
    <property type="molecule type" value="Genomic_DNA"/>
</dbReference>
<evidence type="ECO:0000313" key="4">
    <source>
        <dbReference type="Proteomes" id="UP000187283"/>
    </source>
</evidence>
<feature type="compositionally biased region" description="Polar residues" evidence="1">
    <location>
        <begin position="352"/>
        <end position="366"/>
    </location>
</feature>
<proteinExistence type="predicted"/>
<evidence type="ECO:0000313" key="3">
    <source>
        <dbReference type="EMBL" id="OMJ10108.1"/>
    </source>
</evidence>
<dbReference type="EMBL" id="LSSN01005792">
    <property type="protein sequence ID" value="OMJ08445.1"/>
    <property type="molecule type" value="Genomic_DNA"/>
</dbReference>
<dbReference type="OrthoDB" id="5585330at2759"/>
<name>A0A1R1X635_9FUNG</name>
<evidence type="ECO:0000313" key="2">
    <source>
        <dbReference type="EMBL" id="OMJ08445.1"/>
    </source>
</evidence>
<feature type="compositionally biased region" description="Low complexity" evidence="1">
    <location>
        <begin position="367"/>
        <end position="387"/>
    </location>
</feature>
<dbReference type="Proteomes" id="UP000187283">
    <property type="component" value="Unassembled WGS sequence"/>
</dbReference>
<reference evidence="3 4" key="1">
    <citation type="submission" date="2017-01" db="EMBL/GenBank/DDBJ databases">
        <authorList>
            <person name="Mah S.A."/>
            <person name="Swanson W.J."/>
            <person name="Moy G.W."/>
            <person name="Vacquier V.D."/>
        </authorList>
    </citation>
    <scope>NUCLEOTIDE SEQUENCE [LARGE SCALE GENOMIC DNA]</scope>
    <source>
        <strain evidence="3 4">GSMNP</strain>
    </source>
</reference>
<feature type="compositionally biased region" description="Polar residues" evidence="1">
    <location>
        <begin position="520"/>
        <end position="544"/>
    </location>
</feature>
<feature type="region of interest" description="Disordered" evidence="1">
    <location>
        <begin position="347"/>
        <end position="441"/>
    </location>
</feature>
<keyword evidence="4" id="KW-1185">Reference proteome</keyword>
<feature type="compositionally biased region" description="Polar residues" evidence="1">
    <location>
        <begin position="399"/>
        <end position="418"/>
    </location>
</feature>
<protein>
    <submittedName>
        <fullName evidence="3">Uncharacterized protein</fullName>
    </submittedName>
</protein>
<organism evidence="3 4">
    <name type="scientific">Smittium culicis</name>
    <dbReference type="NCBI Taxonomy" id="133412"/>
    <lineage>
        <taxon>Eukaryota</taxon>
        <taxon>Fungi</taxon>
        <taxon>Fungi incertae sedis</taxon>
        <taxon>Zoopagomycota</taxon>
        <taxon>Kickxellomycotina</taxon>
        <taxon>Harpellomycetes</taxon>
        <taxon>Harpellales</taxon>
        <taxon>Legeriomycetaceae</taxon>
        <taxon>Smittium</taxon>
    </lineage>
</organism>
<sequence length="844" mass="95990">MVRETEVSTPHRNKFRILKDKLQAIKSLKSQQGKPWLIEVDVPLSPRYEFIEKPVISPRSSAFSQINPTFEDFTLTQGSNDRIDKSIIDYQKNLNSSLQILANSSSTSTNTHSENIANLNSTRSNLNQFNNSYQSISNISANSQIEKSARSIANISRKNNNFDLDSSYNKKDLFSLRELSKQNLKNNKSEPIFPNPGSSQSDYPEFNLHDVLNSSKGVNQYNLNNYKNVYRSENELPNHSYSDSNASFLNDDENRKYPILNIINNERNSDIYFQENYELITENDYSSSAPRYFSKKIVGEYGFMVNNQQDNPASIEHRETMVGKAPYLAENGSSSCLDGFNFNKPFIKNPNYQNTEESTYYPSRKNTSATGPDSSSFSSGDPSSNSNIAHTLTPPRFNFNPNNITHSSSLANLNTSFPSPSPKRISKSTKEKSKSSNRKKRVVYGKLCEGLQTLNYEKKSVAQNFPSIPKSDQNISIFTSLTENLSNANDDFEFPSPINPFSGNSPVFGFNSEIFLESKNSSSNLQTQTKPSSDSPKDTQNTKVINGIAPESSNNKILKSAFPNRYSESTSIKLDNYNFLYRKSHPGKLKNMKSSIMRKSIIRRMDIYTIDIPSNADLFTPNRSNTNSLKSYYDRLGVSDLIQMFPTDINNKRHYSLFSHTESESLIIKPDTIKHNLLQKPKKYEVSEPASLYRSNNSIKFKTPRKIDERKKKDKEKQNLTTEKPSPFAKLSVYTDNKKHESVTSNDEFLWYTSMDNSYKETVNRNLGAVLNKDIIRFSPHSDTSKMPKNFVYTNKSGLAIKNPSKYYNRISLETTKSESIESSRSSSLRFSSMSKKRKTLNAI</sequence>
<gene>
    <name evidence="3" type="ORF">AYI70_g10527</name>
    <name evidence="2" type="ORF">AYI70_g11547</name>
</gene>